<dbReference type="HAMAP" id="MF_00014">
    <property type="entry name" value="Ribosome_mat_RimM"/>
    <property type="match status" value="1"/>
</dbReference>
<dbReference type="Pfam" id="PF24986">
    <property type="entry name" value="PRC_RimM"/>
    <property type="match status" value="1"/>
</dbReference>
<dbReference type="InterPro" id="IPR011033">
    <property type="entry name" value="PRC_barrel-like_sf"/>
</dbReference>
<dbReference type="AlphaFoldDB" id="A0A091BHX6"/>
<gene>
    <name evidence="5" type="primary">rimM</name>
    <name evidence="8" type="ORF">P873_06815</name>
</gene>
<dbReference type="SUPFAM" id="SSF50346">
    <property type="entry name" value="PRC-barrel domain"/>
    <property type="match status" value="1"/>
</dbReference>
<dbReference type="RefSeq" id="WP_026817750.1">
    <property type="nucleotide sequence ID" value="NZ_AWXU01000020.1"/>
</dbReference>
<evidence type="ECO:0000256" key="4">
    <source>
        <dbReference type="ARBA" id="ARBA00023186"/>
    </source>
</evidence>
<evidence type="ECO:0000256" key="3">
    <source>
        <dbReference type="ARBA" id="ARBA00022552"/>
    </source>
</evidence>
<evidence type="ECO:0000256" key="2">
    <source>
        <dbReference type="ARBA" id="ARBA00022517"/>
    </source>
</evidence>
<comment type="domain">
    <text evidence="5">The PRC barrel domain binds ribosomal protein uS19.</text>
</comment>
<dbReference type="Gene3D" id="2.40.30.60">
    <property type="entry name" value="RimM"/>
    <property type="match status" value="1"/>
</dbReference>
<accession>A0A091BHX6</accession>
<dbReference type="EMBL" id="AWXU01000020">
    <property type="protein sequence ID" value="KFN50379.1"/>
    <property type="molecule type" value="Genomic_DNA"/>
</dbReference>
<comment type="subunit">
    <text evidence="5">Binds ribosomal protein uS19.</text>
</comment>
<dbReference type="GO" id="GO:0005737">
    <property type="term" value="C:cytoplasm"/>
    <property type="evidence" value="ECO:0007669"/>
    <property type="project" value="UniProtKB-SubCell"/>
</dbReference>
<dbReference type="eggNOG" id="COG0806">
    <property type="taxonomic scope" value="Bacteria"/>
</dbReference>
<protein>
    <recommendedName>
        <fullName evidence="5">Ribosome maturation factor RimM</fullName>
    </recommendedName>
</protein>
<reference evidence="8 9" key="1">
    <citation type="submission" date="2013-09" db="EMBL/GenBank/DDBJ databases">
        <title>Genome sequencing of Arenimonas composti.</title>
        <authorList>
            <person name="Chen F."/>
            <person name="Wang G."/>
        </authorList>
    </citation>
    <scope>NUCLEOTIDE SEQUENCE [LARGE SCALE GENOMIC DNA]</scope>
    <source>
        <strain evidence="8 9">TR7-09</strain>
    </source>
</reference>
<dbReference type="InterPro" id="IPR009000">
    <property type="entry name" value="Transl_B-barrel_sf"/>
</dbReference>
<keyword evidence="2 5" id="KW-0690">Ribosome biogenesis</keyword>
<dbReference type="PANTHER" id="PTHR33692:SF1">
    <property type="entry name" value="RIBOSOME MATURATION FACTOR RIMM"/>
    <property type="match status" value="1"/>
</dbReference>
<dbReference type="Proteomes" id="UP000029391">
    <property type="component" value="Unassembled WGS sequence"/>
</dbReference>
<dbReference type="Pfam" id="PF01782">
    <property type="entry name" value="RimM"/>
    <property type="match status" value="1"/>
</dbReference>
<dbReference type="GO" id="GO:0043022">
    <property type="term" value="F:ribosome binding"/>
    <property type="evidence" value="ECO:0007669"/>
    <property type="project" value="InterPro"/>
</dbReference>
<organism evidence="8 9">
    <name type="scientific">Arenimonas composti TR7-09 = DSM 18010</name>
    <dbReference type="NCBI Taxonomy" id="1121013"/>
    <lineage>
        <taxon>Bacteria</taxon>
        <taxon>Pseudomonadati</taxon>
        <taxon>Pseudomonadota</taxon>
        <taxon>Gammaproteobacteria</taxon>
        <taxon>Lysobacterales</taxon>
        <taxon>Lysobacteraceae</taxon>
        <taxon>Arenimonas</taxon>
    </lineage>
</organism>
<dbReference type="InterPro" id="IPR056792">
    <property type="entry name" value="PRC_RimM"/>
</dbReference>
<proteinExistence type="inferred from homology"/>
<evidence type="ECO:0000256" key="5">
    <source>
        <dbReference type="HAMAP-Rule" id="MF_00014"/>
    </source>
</evidence>
<dbReference type="InterPro" id="IPR036976">
    <property type="entry name" value="RimM_N_sf"/>
</dbReference>
<feature type="domain" description="Ribosome maturation factor RimM PRC barrel" evidence="7">
    <location>
        <begin position="102"/>
        <end position="167"/>
    </location>
</feature>
<feature type="domain" description="RimM N-terminal" evidence="6">
    <location>
        <begin position="10"/>
        <end position="90"/>
    </location>
</feature>
<comment type="similarity">
    <text evidence="5">Belongs to the RimM family.</text>
</comment>
<keyword evidence="1 5" id="KW-0963">Cytoplasm</keyword>
<evidence type="ECO:0000313" key="9">
    <source>
        <dbReference type="Proteomes" id="UP000029391"/>
    </source>
</evidence>
<evidence type="ECO:0000313" key="8">
    <source>
        <dbReference type="EMBL" id="KFN50379.1"/>
    </source>
</evidence>
<name>A0A091BHX6_9GAMM</name>
<comment type="function">
    <text evidence="5">An accessory protein needed during the final step in the assembly of 30S ribosomal subunit, possibly for assembly of the head region. Essential for efficient processing of 16S rRNA. May be needed both before and after RbfA during the maturation of 16S rRNA. It has affinity for free ribosomal 30S subunits but not for 70S ribosomes.</text>
</comment>
<dbReference type="InterPro" id="IPR011961">
    <property type="entry name" value="RimM"/>
</dbReference>
<dbReference type="PANTHER" id="PTHR33692">
    <property type="entry name" value="RIBOSOME MATURATION FACTOR RIMM"/>
    <property type="match status" value="1"/>
</dbReference>
<keyword evidence="4 5" id="KW-0143">Chaperone</keyword>
<dbReference type="Gene3D" id="2.30.30.240">
    <property type="entry name" value="PRC-barrel domain"/>
    <property type="match status" value="1"/>
</dbReference>
<dbReference type="NCBIfam" id="TIGR02273">
    <property type="entry name" value="16S_RimM"/>
    <property type="match status" value="1"/>
</dbReference>
<comment type="caution">
    <text evidence="8">The sequence shown here is derived from an EMBL/GenBank/DDBJ whole genome shotgun (WGS) entry which is preliminary data.</text>
</comment>
<comment type="subcellular location">
    <subcellularLocation>
        <location evidence="5">Cytoplasm</location>
    </subcellularLocation>
</comment>
<sequence>MTTTTRRVLLGRVAGAFGVRGELKLLSWTDPRAALFGYQPWILRTADGEREVSGVRGRDTGKTVIASFPDVATREQAEALHGAEIWVPRDRLPPPAEGEYYWVDLEGLAVQTIDGLALGTVSHLFDTGANAVMVVDGERQRLIPFVIGQYVTAVDLDAGRVTVDWDPDF</sequence>
<dbReference type="InterPro" id="IPR002676">
    <property type="entry name" value="RimM_N"/>
</dbReference>
<evidence type="ECO:0000259" key="6">
    <source>
        <dbReference type="Pfam" id="PF01782"/>
    </source>
</evidence>
<dbReference type="GO" id="GO:0006364">
    <property type="term" value="P:rRNA processing"/>
    <property type="evidence" value="ECO:0007669"/>
    <property type="project" value="UniProtKB-UniRule"/>
</dbReference>
<dbReference type="GO" id="GO:0005840">
    <property type="term" value="C:ribosome"/>
    <property type="evidence" value="ECO:0007669"/>
    <property type="project" value="InterPro"/>
</dbReference>
<dbReference type="OrthoDB" id="9783509at2"/>
<keyword evidence="9" id="KW-1185">Reference proteome</keyword>
<dbReference type="STRING" id="1121013.GCA_000426365_01902"/>
<dbReference type="SUPFAM" id="SSF50447">
    <property type="entry name" value="Translation proteins"/>
    <property type="match status" value="1"/>
</dbReference>
<evidence type="ECO:0000256" key="1">
    <source>
        <dbReference type="ARBA" id="ARBA00022490"/>
    </source>
</evidence>
<keyword evidence="3 5" id="KW-0698">rRNA processing</keyword>
<evidence type="ECO:0000259" key="7">
    <source>
        <dbReference type="Pfam" id="PF24986"/>
    </source>
</evidence>
<dbReference type="GO" id="GO:0042274">
    <property type="term" value="P:ribosomal small subunit biogenesis"/>
    <property type="evidence" value="ECO:0007669"/>
    <property type="project" value="UniProtKB-UniRule"/>
</dbReference>